<protein>
    <submittedName>
        <fullName evidence="2">Uncharacterized protein DUF2075</fullName>
    </submittedName>
</protein>
<sequence length="654" mass="71517">MSTKSYYAARVEEFLLLSTEEIVGQLAIRVGSEHSGNEGNQIRAWRTQIGLLKEALTDPQCSDWGILLELPLLRLGRRIDTVILIGDCIACIEFKIGSASFGSGDIDQAVDYALCLRDFHAASHNRTIIPILCADKAALQRDRTQIEIIEGVSQCLLVNGLQLARAIELIAEEAEPNQIDWRAYDAATYSPTPDIVTAARGLYSGHTVKEIGRSDAAAESLERTAARLKAIADDARIHGKKVICFVTGEPGSGKTLLGLDMVFSGSTGRDANEPAALLSGNRPLVFVLQAAIAEDARKRLGVKAPEAKRQSQQALQTLLGYLKDHAAPDSDPPENIIVFDEAQRAWDADTGLKLLGRAKSEPELFLEIMGRLPWACLVCLVGPGQEINRGEGGLMLWGEALAKSQEWTAHISEIALRERKGLIGLLDIANGADVAINLEPELHLQTNLRAHRNHLHGSWVAALLEGDIESAASIAAEMESPPALVTRDLAEMKEWLSLRRRGEQRVGLLASSGATRLIADGIPASPRSDDLGAVVHWFLKPNGDFRSSNSLETPLSEFVCQGLEIDYAGLCWGNDLIWENRNWLPRKMRAPNWQVLKKEDAKQYRVNTYRVLLTRARAGTVIYVPNGDPGDPTRKPSDFEGVFETLQSAGCSVI</sequence>
<dbReference type="Proteomes" id="UP000284407">
    <property type="component" value="Unassembled WGS sequence"/>
</dbReference>
<proteinExistence type="predicted"/>
<dbReference type="OrthoDB" id="3193269at2"/>
<dbReference type="InterPro" id="IPR018647">
    <property type="entry name" value="SLFN_3-like_DNA/RNA_helicase"/>
</dbReference>
<evidence type="ECO:0000313" key="2">
    <source>
        <dbReference type="EMBL" id="RKE97898.1"/>
    </source>
</evidence>
<dbReference type="SUPFAM" id="SSF52540">
    <property type="entry name" value="P-loop containing nucleoside triphosphate hydrolases"/>
    <property type="match status" value="1"/>
</dbReference>
<feature type="domain" description="Schlafen group 3-like DNA/RNA helicase" evidence="1">
    <location>
        <begin position="241"/>
        <end position="625"/>
    </location>
</feature>
<dbReference type="Pfam" id="PF09848">
    <property type="entry name" value="SLFN-g3_helicase"/>
    <property type="match status" value="1"/>
</dbReference>
<evidence type="ECO:0000313" key="3">
    <source>
        <dbReference type="Proteomes" id="UP000284407"/>
    </source>
</evidence>
<organism evidence="2 3">
    <name type="scientific">Sulfitobacter guttiformis</name>
    <dbReference type="NCBI Taxonomy" id="74349"/>
    <lineage>
        <taxon>Bacteria</taxon>
        <taxon>Pseudomonadati</taxon>
        <taxon>Pseudomonadota</taxon>
        <taxon>Alphaproteobacteria</taxon>
        <taxon>Rhodobacterales</taxon>
        <taxon>Roseobacteraceae</taxon>
        <taxon>Sulfitobacter</taxon>
    </lineage>
</organism>
<comment type="caution">
    <text evidence="2">The sequence shown here is derived from an EMBL/GenBank/DDBJ whole genome shotgun (WGS) entry which is preliminary data.</text>
</comment>
<dbReference type="RefSeq" id="WP_025061282.1">
    <property type="nucleotide sequence ID" value="NZ_RAQK01000001.1"/>
</dbReference>
<reference evidence="2 3" key="1">
    <citation type="submission" date="2018-09" db="EMBL/GenBank/DDBJ databases">
        <title>Genomic Encyclopedia of Archaeal and Bacterial Type Strains, Phase II (KMG-II): from individual species to whole genera.</title>
        <authorList>
            <person name="Goeker M."/>
        </authorList>
    </citation>
    <scope>NUCLEOTIDE SEQUENCE [LARGE SCALE GENOMIC DNA]</scope>
    <source>
        <strain evidence="2 3">DSM 11458</strain>
    </source>
</reference>
<accession>A0A420DUQ7</accession>
<keyword evidence="3" id="KW-1185">Reference proteome</keyword>
<evidence type="ECO:0000259" key="1">
    <source>
        <dbReference type="Pfam" id="PF09848"/>
    </source>
</evidence>
<dbReference type="EMBL" id="RAQK01000001">
    <property type="protein sequence ID" value="RKE97898.1"/>
    <property type="molecule type" value="Genomic_DNA"/>
</dbReference>
<dbReference type="InterPro" id="IPR027417">
    <property type="entry name" value="P-loop_NTPase"/>
</dbReference>
<dbReference type="AlphaFoldDB" id="A0A420DUQ7"/>
<name>A0A420DUQ7_9RHOB</name>
<dbReference type="Gene3D" id="3.40.50.300">
    <property type="entry name" value="P-loop containing nucleotide triphosphate hydrolases"/>
    <property type="match status" value="1"/>
</dbReference>
<gene>
    <name evidence="2" type="ORF">C8N30_2530</name>
</gene>